<dbReference type="PANTHER" id="PTHR35037:SF3">
    <property type="entry name" value="C-TERMINAL REGION OF AIDA-LIKE PROTEIN"/>
    <property type="match status" value="1"/>
</dbReference>
<evidence type="ECO:0000256" key="1">
    <source>
        <dbReference type="ARBA" id="ARBA00022729"/>
    </source>
</evidence>
<dbReference type="NCBIfam" id="TIGR02601">
    <property type="entry name" value="autotrns_rpt"/>
    <property type="match status" value="10"/>
</dbReference>
<keyword evidence="3" id="KW-0472">Membrane</keyword>
<evidence type="ECO:0000313" key="6">
    <source>
        <dbReference type="Proteomes" id="UP000718278"/>
    </source>
</evidence>
<dbReference type="InterPro" id="IPR011050">
    <property type="entry name" value="Pectin_lyase_fold/virulence"/>
</dbReference>
<reference evidence="5 6" key="1">
    <citation type="submission" date="2020-10" db="EMBL/GenBank/DDBJ databases">
        <title>Genomic characterization of underground lake bacteria from Wind Cave National Park: Insight into the archetypical LuxI/LuxR and identification of LuxR solos.</title>
        <authorList>
            <person name="Wengert P.C."/>
            <person name="Savka M.A."/>
        </authorList>
    </citation>
    <scope>NUCLEOTIDE SEQUENCE [LARGE SCALE GENOMIC DNA]</scope>
    <source>
        <strain evidence="5 6">SD316</strain>
    </source>
</reference>
<dbReference type="NCBIfam" id="TIGR01414">
    <property type="entry name" value="autotrans_barl"/>
    <property type="match status" value="1"/>
</dbReference>
<dbReference type="InterPro" id="IPR012332">
    <property type="entry name" value="Autotransporter_pectin_lyase_C"/>
</dbReference>
<keyword evidence="3" id="KW-1133">Transmembrane helix</keyword>
<evidence type="ECO:0000313" key="5">
    <source>
        <dbReference type="EMBL" id="MBO1041290.1"/>
    </source>
</evidence>
<feature type="region of interest" description="Disordered" evidence="2">
    <location>
        <begin position="781"/>
        <end position="804"/>
    </location>
</feature>
<dbReference type="InterPro" id="IPR051551">
    <property type="entry name" value="Autotransporter_adhesion"/>
</dbReference>
<dbReference type="Gene3D" id="2.160.20.20">
    <property type="match status" value="4"/>
</dbReference>
<evidence type="ECO:0000259" key="4">
    <source>
        <dbReference type="PROSITE" id="PS51208"/>
    </source>
</evidence>
<feature type="compositionally biased region" description="Polar residues" evidence="2">
    <location>
        <begin position="790"/>
        <end position="804"/>
    </location>
</feature>
<dbReference type="InterPro" id="IPR013425">
    <property type="entry name" value="Autotrns_rpt"/>
</dbReference>
<dbReference type="InterPro" id="IPR005546">
    <property type="entry name" value="Autotransporte_beta"/>
</dbReference>
<dbReference type="Pfam" id="PF12951">
    <property type="entry name" value="PATR"/>
    <property type="match status" value="10"/>
</dbReference>
<comment type="caution">
    <text evidence="5">The sequence shown here is derived from an EMBL/GenBank/DDBJ whole genome shotgun (WGS) entry which is preliminary data.</text>
</comment>
<organism evidence="5 6">
    <name type="scientific">Brucella pituitosa</name>
    <dbReference type="NCBI Taxonomy" id="571256"/>
    <lineage>
        <taxon>Bacteria</taxon>
        <taxon>Pseudomonadati</taxon>
        <taxon>Pseudomonadota</taxon>
        <taxon>Alphaproteobacteria</taxon>
        <taxon>Hyphomicrobiales</taxon>
        <taxon>Brucellaceae</taxon>
        <taxon>Brucella/Ochrobactrum group</taxon>
        <taxon>Brucella</taxon>
    </lineage>
</organism>
<dbReference type="SUPFAM" id="SSF51126">
    <property type="entry name" value="Pectin lyase-like"/>
    <property type="match status" value="4"/>
</dbReference>
<keyword evidence="6" id="KW-1185">Reference proteome</keyword>
<dbReference type="Gene3D" id="2.40.128.130">
    <property type="entry name" value="Autotransporter beta-domain"/>
    <property type="match status" value="1"/>
</dbReference>
<feature type="transmembrane region" description="Helical" evidence="3">
    <location>
        <begin position="41"/>
        <end position="60"/>
    </location>
</feature>
<name>A0ABS3K2Z1_9HYPH</name>
<gene>
    <name evidence="5" type="ORF">IPV26_16595</name>
</gene>
<dbReference type="SMART" id="SM00869">
    <property type="entry name" value="Autotransporter"/>
    <property type="match status" value="1"/>
</dbReference>
<keyword evidence="1" id="KW-0732">Signal</keyword>
<dbReference type="SUPFAM" id="SSF103515">
    <property type="entry name" value="Autotransporter"/>
    <property type="match status" value="1"/>
</dbReference>
<dbReference type="PROSITE" id="PS51208">
    <property type="entry name" value="AUTOTRANSPORTER"/>
    <property type="match status" value="1"/>
</dbReference>
<evidence type="ECO:0000256" key="3">
    <source>
        <dbReference type="SAM" id="Phobius"/>
    </source>
</evidence>
<feature type="compositionally biased region" description="Polar residues" evidence="2">
    <location>
        <begin position="1905"/>
        <end position="1921"/>
    </location>
</feature>
<sequence length="2257" mass="226966">MSTRYIAYDHHSVAKHSLTQVAPQYFCVSAPVKQLSKNRGVLTAVSLALAFSVSGLALFIRDANATDYTTPQYSDLQVGDTVTIVGNGIGNGISAVSSLNQTTLTLAGDNIIKATGNAASGLYATTVGSVINAKTVTVTTSGGLNSFGVGAVGGGIVNLQSATISTSGSGSHALKIGGSGSNITTDSTTKISASGAGSYAVQVYSGATKQYDSTSPSNALAGEITATGDTGAAFQVTGTGSKILFQDIDFSHDTKIVLGATAWTGIVASSGLMQFQGNSTATGSRFQIGNGTLSFRDSSTAKDSLIQLNGASSAFDLRSYTGTTDFSVAILKGAAGNVLLGGNKLVIDGADPSSFGGAIQGTGAVVRDGSGTLTLSGANTYTGGTVINGGVVSVGANNNLGAATGILSFNGGKLQLTDGFTNNRAVTLGQNGGAVETAAGKSNTFSGKITGAGKLTKVGDGTLILTGGSTYNGGTEVSDGILQIGDGGIAGQIQGNVTVDTGATLAFKRSDEVTYSNLVSGAGGLRQDGTGTLILTGVNDYAGGTVISAGTLQVGDGTSGSITGDVTNNATFAFNRSNSFDFLGAISGSGTLNQIGSGGLTLSGNSSAFTGATNVNAGSLIVSGTLGDATSTLQVASGASLAGSGTIGGNAMIANGATLIGTADQMLTFNGNLALGASSVVSVSYGAEFGTALFNVKGDLALGGTINVTDFGGSGPGVYHVFHNDGNQSGTITLGTLPGHINDPSKVTIQQTANDVNIVNTDGVTLIFWDGGDASKHNNGSVDGGGGTWDAQNNDNWTDQNGGLNGSWTDDDFAIFQNSAGVVSVDNSHGAVKAAGMQFSVGGYQITGDDLTLVPSSLDPDEEPIIRVGDGGDTDVDKVVTISAKLVGADGMHKTGQGKLVLTENNDYTGGTIVSGGILQLGDGGTKGSVRGEISLGSTAASAGTLTINRSDNYDLANDITGVGHVEIDSSGEIELSGINTDLAGILVKRGTLIVSQDDNLGGSGVEIDDGALLRFKAAFDSAHNYVLAGGTATIETTGSNINKITTAITGPGSLTKAGAGTLVLAADSNYAGGTTVSAGTLQIGDGGTMGRIDGAITNNGVVTFNRSDVVAMGNVISGTGSVKQIGTGTLTLTGTNTYSGGTTVSAGVLQVASDDKLGDAAGSLTLNGGTFENTAAMTSGRSVSVTANGGSLQTDADLTLTGAFDGSAAIGGWHKTGTGELIFDVGATGNVGSAAVDVGTVTVKGSMNGDYAVNSGGVLDVSGTQGGNIDVKDGGTLMGSGTINNNVTVADNGILQGASGQTLTMNGNLTLASGSNTDVTLGTPTGSTLFDVKGDLTLGGKLNVSEDVGGFGAGVYRIFDYGGTLSGTMTVGSVPAGSDASGMWIQTNYDHQVNLVNQNGVEVTFWNAEGDRSQNNQNSKIIGGSGVWDVSNDNWTENDKGSQQGQLFNGRWDNGSFAVFGGNVGTVTVDNQNGTVKAAGLQFATDGYVLAGDALMLDNGAPGTAPIIRVGDGKADSNITATIEAELQGTGGLRKTDYGTLVLTNANSYTGGTTVTGGVLQIGNGGNTGSILGDVDVSSASLGVGTLAFDRADDTEFDGNITGDGKGGVVQKGSSTLILSGANNTFSGGLTVENGGVKAGVAGHAFGTGTLKVKAGAKADLDGFDTTVGGLAAFDASGATGDGDIALGSGKLTVEQSFDSKFSGVISGTGDFTKSGTGALTFNTAGTYTGATNVDGGTLKQGVAGVFNDASSGYNISADGTLDLGGFDTTLASLSNGGLITMGTQQIAGTTLSVTGDYTGTGGTVVINTVLGDDSSKTDRLKVGGDTSGTTNLKVNNRGGLGAQTVNGIEVVDVAGQSNGTFSLVSDYTTKDGQKAVVGGAYAYTLQQGSGSGNKDGNWYLTSQAKQEPSKPDCQQTNTCPVDPDSSRYSAGVPVYQGYAQNMQMLNKLPTLQERVGNRYLTSGNDNDAANTGSSTVDGRGIWARIEGAHHRLEPHSATGMKQDINSLIMQTGVDGQFYEDTNGRLIAGITGQYGTAHGNSSSFFGDGYTNTSAWSLGATATWYGNDGFYLDTQGQMTWFDNDLSSDDMNSSLVNGAKAFGYALSAEVGQRVAIDEQWSLTPQAQLMWSSLDADAFHDIWGNRVHMQDGDSLTARIGLAANYQDNWQGDDGRMVNTSVYGIANVYQEFLGGTRINVAGVNVDTDNDKTWTGIGAGGTYVWADQKYTVYGQGSINTSLNRTAESYALKATAGFIVRW</sequence>
<dbReference type="Proteomes" id="UP000718278">
    <property type="component" value="Unassembled WGS sequence"/>
</dbReference>
<dbReference type="RefSeq" id="WP_207489594.1">
    <property type="nucleotide sequence ID" value="NZ_JADIJS010000003.1"/>
</dbReference>
<dbReference type="PANTHER" id="PTHR35037">
    <property type="entry name" value="C-TERMINAL REGION OF AIDA-LIKE PROTEIN"/>
    <property type="match status" value="1"/>
</dbReference>
<feature type="domain" description="Autotransporter" evidence="4">
    <location>
        <begin position="1976"/>
        <end position="2257"/>
    </location>
</feature>
<evidence type="ECO:0000256" key="2">
    <source>
        <dbReference type="SAM" id="MobiDB-lite"/>
    </source>
</evidence>
<dbReference type="InterPro" id="IPR006315">
    <property type="entry name" value="OM_autotransptr_brl_dom"/>
</dbReference>
<feature type="region of interest" description="Disordered" evidence="2">
    <location>
        <begin position="1905"/>
        <end position="1927"/>
    </location>
</feature>
<dbReference type="InterPro" id="IPR043990">
    <property type="entry name" value="AC_1"/>
</dbReference>
<dbReference type="InterPro" id="IPR036709">
    <property type="entry name" value="Autotransporte_beta_dom_sf"/>
</dbReference>
<dbReference type="Pfam" id="PF18883">
    <property type="entry name" value="AC_1"/>
    <property type="match status" value="1"/>
</dbReference>
<dbReference type="EMBL" id="JADIJS010000003">
    <property type="protein sequence ID" value="MBO1041290.1"/>
    <property type="molecule type" value="Genomic_DNA"/>
</dbReference>
<proteinExistence type="predicted"/>
<keyword evidence="3" id="KW-0812">Transmembrane</keyword>
<dbReference type="CDD" id="cd01344">
    <property type="entry name" value="PL2_Passenger_AT"/>
    <property type="match status" value="1"/>
</dbReference>
<accession>A0ABS3K2Z1</accession>
<protein>
    <submittedName>
        <fullName evidence="5">Autotransporter outer membrane beta-barrel domain-containing protein</fullName>
    </submittedName>
</protein>